<dbReference type="OrthoDB" id="2172257at2"/>
<keyword evidence="3" id="KW-1185">Reference proteome</keyword>
<dbReference type="Proteomes" id="UP000094764">
    <property type="component" value="Unassembled WGS sequence"/>
</dbReference>
<proteinExistence type="predicted"/>
<dbReference type="InterPro" id="IPR007737">
    <property type="entry name" value="Mga_HTH"/>
</dbReference>
<feature type="domain" description="Mga helix-turn-helix" evidence="1">
    <location>
        <begin position="84"/>
        <end position="162"/>
    </location>
</feature>
<name>A0A1E5GQ10_9ENTE</name>
<gene>
    <name evidence="2" type="ORF">BCR23_12585</name>
</gene>
<evidence type="ECO:0000313" key="3">
    <source>
        <dbReference type="Proteomes" id="UP000094764"/>
    </source>
</evidence>
<evidence type="ECO:0000313" key="2">
    <source>
        <dbReference type="EMBL" id="OEG14665.1"/>
    </source>
</evidence>
<dbReference type="Pfam" id="PF05043">
    <property type="entry name" value="Mga"/>
    <property type="match status" value="1"/>
</dbReference>
<dbReference type="AlphaFoldDB" id="A0A1E5GQ10"/>
<dbReference type="STRING" id="903983.BCR23_12585"/>
<comment type="caution">
    <text evidence="2">The sequence shown here is derived from an EMBL/GenBank/DDBJ whole genome shotgun (WGS) entry which is preliminary data.</text>
</comment>
<reference evidence="3" key="1">
    <citation type="submission" date="2016-09" db="EMBL/GenBank/DDBJ databases">
        <authorList>
            <person name="Gulvik C.A."/>
        </authorList>
    </citation>
    <scope>NUCLEOTIDE SEQUENCE [LARGE SCALE GENOMIC DNA]</scope>
    <source>
        <strain evidence="3">LMG 26306</strain>
    </source>
</reference>
<dbReference type="EMBL" id="MIKB01000019">
    <property type="protein sequence ID" value="OEG14665.1"/>
    <property type="molecule type" value="Genomic_DNA"/>
</dbReference>
<protein>
    <recommendedName>
        <fullName evidence="1">Mga helix-turn-helix domain-containing protein</fullName>
    </recommendedName>
</protein>
<accession>A0A1E5GQ10</accession>
<evidence type="ECO:0000259" key="1">
    <source>
        <dbReference type="Pfam" id="PF05043"/>
    </source>
</evidence>
<dbReference type="RefSeq" id="WP_069636152.1">
    <property type="nucleotide sequence ID" value="NZ_JXKZ01000013.1"/>
</dbReference>
<sequence length="496" mass="58665">MLEDILLDDVALRKISVFNQLLSTADGTYSVHYFEQTTDFSYARLNSLFSEIHEDLMEKQGFELLNDQGKVQVDTSVLRDIPYLQFLFRKSLPYKFLLATILERNYTLENFCNDHFISRASIIRRLQPLINYLKTFNLQLNCTQLRLTGKENLIRIVYLNFFWIASYGEDLFLALDESKRGIDLFDQEDHQWMTYAEPREWYLLTTISKLRIKKKHFIMEPPFKNLIFPKTNAAFIRELEYSKQSQEYIDRESTFLSFMMFYWSIYFYADDPRISYVKEYMGSNKQPLGNLIEQFETFYLPLFSEKKLSASEKDLLNINIFTTFLNHSVLEDSLPLAINFMETYIRDQNPLYKHLSKKVRTFLNELILKPEFAWIKNCLEDLVYICSFLLLPFYERSNTQYRLNVGIILSPNAIFLQSLFDFLEQISFISVSFVTSTSDEDYDFYIATSKLLLPTTVKQDGNFKIIPLSPALDYQVSLIDLLHTKYTEKSISFIVK</sequence>
<dbReference type="PATRIC" id="fig|903983.4.peg.705"/>
<organism evidence="2 3">
    <name type="scientific">Enterococcus quebecensis</name>
    <dbReference type="NCBI Taxonomy" id="903983"/>
    <lineage>
        <taxon>Bacteria</taxon>
        <taxon>Bacillati</taxon>
        <taxon>Bacillota</taxon>
        <taxon>Bacilli</taxon>
        <taxon>Lactobacillales</taxon>
        <taxon>Enterococcaceae</taxon>
        <taxon>Enterococcus</taxon>
    </lineage>
</organism>